<evidence type="ECO:0000256" key="4">
    <source>
        <dbReference type="ARBA" id="ARBA00023002"/>
    </source>
</evidence>
<keyword evidence="5" id="KW-1133">Transmembrane helix</keyword>
<dbReference type="InterPro" id="IPR023753">
    <property type="entry name" value="FAD/NAD-binding_dom"/>
</dbReference>
<keyword evidence="4" id="KW-0560">Oxidoreductase</keyword>
<dbReference type="GeneID" id="31003098"/>
<comment type="similarity">
    <text evidence="1">Belongs to the FAD-dependent oxidoreductase family.</text>
</comment>
<protein>
    <recommendedName>
        <fullName evidence="6">FAD/NAD(P)-binding domain-containing protein</fullName>
    </recommendedName>
</protein>
<dbReference type="GO" id="GO:0004174">
    <property type="term" value="F:electron-transferring-flavoprotein dehydrogenase activity"/>
    <property type="evidence" value="ECO:0007669"/>
    <property type="project" value="TreeGrafter"/>
</dbReference>
<accession>A0A225B567</accession>
<gene>
    <name evidence="7" type="ORF">UA08_03343</name>
</gene>
<keyword evidence="8" id="KW-1185">Reference proteome</keyword>
<evidence type="ECO:0000256" key="5">
    <source>
        <dbReference type="SAM" id="Phobius"/>
    </source>
</evidence>
<dbReference type="PANTHER" id="PTHR43735:SF3">
    <property type="entry name" value="FERROPTOSIS SUPPRESSOR PROTEIN 1"/>
    <property type="match status" value="1"/>
</dbReference>
<proteinExistence type="inferred from homology"/>
<keyword evidence="5" id="KW-0472">Membrane</keyword>
<dbReference type="GO" id="GO:0050660">
    <property type="term" value="F:flavin adenine dinucleotide binding"/>
    <property type="evidence" value="ECO:0007669"/>
    <property type="project" value="TreeGrafter"/>
</dbReference>
<keyword evidence="2" id="KW-0285">Flavoprotein</keyword>
<dbReference type="PANTHER" id="PTHR43735">
    <property type="entry name" value="APOPTOSIS-INDUCING FACTOR 1"/>
    <property type="match status" value="1"/>
</dbReference>
<evidence type="ECO:0000313" key="7">
    <source>
        <dbReference type="EMBL" id="OKL61067.1"/>
    </source>
</evidence>
<dbReference type="InterPro" id="IPR036188">
    <property type="entry name" value="FAD/NAD-bd_sf"/>
</dbReference>
<reference evidence="7 8" key="1">
    <citation type="submission" date="2015-06" db="EMBL/GenBank/DDBJ databases">
        <title>Talaromyces atroroseus IBT 11181 draft genome.</title>
        <authorList>
            <person name="Rasmussen K.B."/>
            <person name="Rasmussen S."/>
            <person name="Petersen B."/>
            <person name="Sicheritz-Ponten T."/>
            <person name="Mortensen U.H."/>
            <person name="Thrane U."/>
        </authorList>
    </citation>
    <scope>NUCLEOTIDE SEQUENCE [LARGE SCALE GENOMIC DNA]</scope>
    <source>
        <strain evidence="7 8">IBT 11181</strain>
    </source>
</reference>
<dbReference type="SUPFAM" id="SSF51905">
    <property type="entry name" value="FAD/NAD(P)-binding domain"/>
    <property type="match status" value="1"/>
</dbReference>
<dbReference type="Proteomes" id="UP000214365">
    <property type="component" value="Unassembled WGS sequence"/>
</dbReference>
<evidence type="ECO:0000259" key="6">
    <source>
        <dbReference type="Pfam" id="PF07992"/>
    </source>
</evidence>
<dbReference type="AlphaFoldDB" id="A0A225B567"/>
<dbReference type="Gene3D" id="3.50.50.100">
    <property type="match status" value="2"/>
</dbReference>
<sequence>MSANTKTILILGGSYGGVAIAHYILKHVIPSLPNKDDYRVGLVSSSSHFFCRPTCPRVLPSENALPKDKLFVPLTKAFEQYTNPAVTLYHGTVVKLDHSACTASILSFPDTVETNIGYYALTVATGATAASPLLGLFGDHHETEKAWTSFRKLLHREKSVEEVTSIETGYELAGTYASDQTLERVADAVTIRLDNGQTLHADLYIPAIGVLPNTNFLDRDLLDKDGYVKVDSSSLRVENAGPRVYALGHVCSSKPQAIHAIMGQAPVIGENLKQDLLAADRGDVADKIIYRAYKPDARVSQLVVIGKKGVGLAFGWKISSFLVWLIKGRDYWLGMTPPMWNGKQFAKPI</sequence>
<feature type="domain" description="FAD/NAD(P)-binding" evidence="6">
    <location>
        <begin position="186"/>
        <end position="264"/>
    </location>
</feature>
<dbReference type="EMBL" id="LFMY01000004">
    <property type="protein sequence ID" value="OKL61067.1"/>
    <property type="molecule type" value="Genomic_DNA"/>
</dbReference>
<dbReference type="GO" id="GO:0005737">
    <property type="term" value="C:cytoplasm"/>
    <property type="evidence" value="ECO:0007669"/>
    <property type="project" value="TreeGrafter"/>
</dbReference>
<dbReference type="RefSeq" id="XP_020121188.1">
    <property type="nucleotide sequence ID" value="XM_020265633.1"/>
</dbReference>
<evidence type="ECO:0000313" key="8">
    <source>
        <dbReference type="Proteomes" id="UP000214365"/>
    </source>
</evidence>
<dbReference type="STRING" id="1441469.A0A225B567"/>
<evidence type="ECO:0000256" key="2">
    <source>
        <dbReference type="ARBA" id="ARBA00022630"/>
    </source>
</evidence>
<dbReference type="Pfam" id="PF07992">
    <property type="entry name" value="Pyr_redox_2"/>
    <property type="match status" value="1"/>
</dbReference>
<dbReference type="OrthoDB" id="202203at2759"/>
<comment type="caution">
    <text evidence="7">The sequence shown here is derived from an EMBL/GenBank/DDBJ whole genome shotgun (WGS) entry which is preliminary data.</text>
</comment>
<evidence type="ECO:0000256" key="3">
    <source>
        <dbReference type="ARBA" id="ARBA00022827"/>
    </source>
</evidence>
<feature type="transmembrane region" description="Helical" evidence="5">
    <location>
        <begin position="7"/>
        <end position="25"/>
    </location>
</feature>
<keyword evidence="3" id="KW-0274">FAD</keyword>
<keyword evidence="5" id="KW-0812">Transmembrane</keyword>
<name>A0A225B567_TALAT</name>
<organism evidence="7 8">
    <name type="scientific">Talaromyces atroroseus</name>
    <dbReference type="NCBI Taxonomy" id="1441469"/>
    <lineage>
        <taxon>Eukaryota</taxon>
        <taxon>Fungi</taxon>
        <taxon>Dikarya</taxon>
        <taxon>Ascomycota</taxon>
        <taxon>Pezizomycotina</taxon>
        <taxon>Eurotiomycetes</taxon>
        <taxon>Eurotiomycetidae</taxon>
        <taxon>Eurotiales</taxon>
        <taxon>Trichocomaceae</taxon>
        <taxon>Talaromyces</taxon>
        <taxon>Talaromyces sect. Trachyspermi</taxon>
    </lineage>
</organism>
<evidence type="ECO:0000256" key="1">
    <source>
        <dbReference type="ARBA" id="ARBA00006442"/>
    </source>
</evidence>